<dbReference type="EMBL" id="KB445797">
    <property type="protein sequence ID" value="EMD36814.1"/>
    <property type="molecule type" value="Genomic_DNA"/>
</dbReference>
<protein>
    <submittedName>
        <fullName evidence="2">Uncharacterized protein</fullName>
    </submittedName>
</protein>
<reference evidence="2 3" key="1">
    <citation type="journal article" date="2012" name="Proc. Natl. Acad. Sci. U.S.A.">
        <title>Comparative genomics of Ceriporiopsis subvermispora and Phanerochaete chrysosporium provide insight into selective ligninolysis.</title>
        <authorList>
            <person name="Fernandez-Fueyo E."/>
            <person name="Ruiz-Duenas F.J."/>
            <person name="Ferreira P."/>
            <person name="Floudas D."/>
            <person name="Hibbett D.S."/>
            <person name="Canessa P."/>
            <person name="Larrondo L.F."/>
            <person name="James T.Y."/>
            <person name="Seelenfreund D."/>
            <person name="Lobos S."/>
            <person name="Polanco R."/>
            <person name="Tello M."/>
            <person name="Honda Y."/>
            <person name="Watanabe T."/>
            <person name="Watanabe T."/>
            <person name="Ryu J.S."/>
            <person name="Kubicek C.P."/>
            <person name="Schmoll M."/>
            <person name="Gaskell J."/>
            <person name="Hammel K.E."/>
            <person name="St John F.J."/>
            <person name="Vanden Wymelenberg A."/>
            <person name="Sabat G."/>
            <person name="Splinter BonDurant S."/>
            <person name="Syed K."/>
            <person name="Yadav J.S."/>
            <person name="Doddapaneni H."/>
            <person name="Subramanian V."/>
            <person name="Lavin J.L."/>
            <person name="Oguiza J.A."/>
            <person name="Perez G."/>
            <person name="Pisabarro A.G."/>
            <person name="Ramirez L."/>
            <person name="Santoyo F."/>
            <person name="Master E."/>
            <person name="Coutinho P.M."/>
            <person name="Henrissat B."/>
            <person name="Lombard V."/>
            <person name="Magnuson J.K."/>
            <person name="Kuees U."/>
            <person name="Hori C."/>
            <person name="Igarashi K."/>
            <person name="Samejima M."/>
            <person name="Held B.W."/>
            <person name="Barry K.W."/>
            <person name="LaButti K.M."/>
            <person name="Lapidus A."/>
            <person name="Lindquist E.A."/>
            <person name="Lucas S.M."/>
            <person name="Riley R."/>
            <person name="Salamov A.A."/>
            <person name="Hoffmeister D."/>
            <person name="Schwenk D."/>
            <person name="Hadar Y."/>
            <person name="Yarden O."/>
            <person name="de Vries R.P."/>
            <person name="Wiebenga A."/>
            <person name="Stenlid J."/>
            <person name="Eastwood D."/>
            <person name="Grigoriev I.V."/>
            <person name="Berka R.M."/>
            <person name="Blanchette R.A."/>
            <person name="Kersten P."/>
            <person name="Martinez A.T."/>
            <person name="Vicuna R."/>
            <person name="Cullen D."/>
        </authorList>
    </citation>
    <scope>NUCLEOTIDE SEQUENCE [LARGE SCALE GENOMIC DNA]</scope>
    <source>
        <strain evidence="2 3">B</strain>
    </source>
</reference>
<evidence type="ECO:0000313" key="2">
    <source>
        <dbReference type="EMBL" id="EMD36814.1"/>
    </source>
</evidence>
<keyword evidence="3" id="KW-1185">Reference proteome</keyword>
<evidence type="ECO:0000256" key="1">
    <source>
        <dbReference type="SAM" id="MobiDB-lite"/>
    </source>
</evidence>
<sequence length="97" mass="10959">METPTNAVISAVVYLLFEYSYSLKTHSRKPAYNKFLLPDVKKTASTRLHASLCSTDELRSALRPLIRTRMLIRKKSYRTKAQVDGGDDASKRDVVAP</sequence>
<accession>M2PKJ4</accession>
<name>M2PKJ4_CERS8</name>
<proteinExistence type="predicted"/>
<dbReference type="Proteomes" id="UP000016930">
    <property type="component" value="Unassembled WGS sequence"/>
</dbReference>
<feature type="region of interest" description="Disordered" evidence="1">
    <location>
        <begin position="77"/>
        <end position="97"/>
    </location>
</feature>
<dbReference type="HOGENOM" id="CLU_2346496_0_0_1"/>
<dbReference type="AlphaFoldDB" id="M2PKJ4"/>
<gene>
    <name evidence="2" type="ORF">CERSUDRAFT_114719</name>
</gene>
<feature type="compositionally biased region" description="Basic and acidic residues" evidence="1">
    <location>
        <begin position="88"/>
        <end position="97"/>
    </location>
</feature>
<evidence type="ECO:0000313" key="3">
    <source>
        <dbReference type="Proteomes" id="UP000016930"/>
    </source>
</evidence>
<organism evidence="2 3">
    <name type="scientific">Ceriporiopsis subvermispora (strain B)</name>
    <name type="common">White-rot fungus</name>
    <name type="synonym">Gelatoporia subvermispora</name>
    <dbReference type="NCBI Taxonomy" id="914234"/>
    <lineage>
        <taxon>Eukaryota</taxon>
        <taxon>Fungi</taxon>
        <taxon>Dikarya</taxon>
        <taxon>Basidiomycota</taxon>
        <taxon>Agaricomycotina</taxon>
        <taxon>Agaricomycetes</taxon>
        <taxon>Polyporales</taxon>
        <taxon>Gelatoporiaceae</taxon>
        <taxon>Gelatoporia</taxon>
    </lineage>
</organism>